<organism evidence="1">
    <name type="scientific">viral metagenome</name>
    <dbReference type="NCBI Taxonomy" id="1070528"/>
    <lineage>
        <taxon>unclassified sequences</taxon>
        <taxon>metagenomes</taxon>
        <taxon>organismal metagenomes</taxon>
    </lineage>
</organism>
<gene>
    <name evidence="1" type="ORF">TM448A05900_0002</name>
</gene>
<evidence type="ECO:0000313" key="1">
    <source>
        <dbReference type="EMBL" id="QJA54818.1"/>
    </source>
</evidence>
<dbReference type="EMBL" id="MT144541">
    <property type="protein sequence ID" value="QJA54818.1"/>
    <property type="molecule type" value="Genomic_DNA"/>
</dbReference>
<proteinExistence type="predicted"/>
<protein>
    <submittedName>
        <fullName evidence="1">Uncharacterized protein</fullName>
    </submittedName>
</protein>
<sequence>MITLKDFSPDNLPIQKQIELLAQFMIENFENEIGNNGAGNGEGAIEMAVRLLLEYKKIIEKRCLHKFVFSHLETMANPSTSANYCEKTDVLVCELCGEVRRIIIK</sequence>
<name>A0A6H2A4X2_9ZZZZ</name>
<dbReference type="AlphaFoldDB" id="A0A6H2A4X2"/>
<reference evidence="1" key="1">
    <citation type="submission" date="2020-03" db="EMBL/GenBank/DDBJ databases">
        <title>The deep terrestrial virosphere.</title>
        <authorList>
            <person name="Holmfeldt K."/>
            <person name="Nilsson E."/>
            <person name="Simone D."/>
            <person name="Lopez-Fernandez M."/>
            <person name="Wu X."/>
            <person name="de Brujin I."/>
            <person name="Lundin D."/>
            <person name="Andersson A."/>
            <person name="Bertilsson S."/>
            <person name="Dopson M."/>
        </authorList>
    </citation>
    <scope>NUCLEOTIDE SEQUENCE</scope>
    <source>
        <strain evidence="1">TM448A05900</strain>
    </source>
</reference>
<accession>A0A6H2A4X2</accession>